<sequence>MGIKEDIKILLVKENLSVPELAKRAGEFSGKKYTADGIYKKLNNRTMKYEEAQFLGDVLGYKLEFVKK</sequence>
<evidence type="ECO:0000313" key="2">
    <source>
        <dbReference type="Proteomes" id="UP000824139"/>
    </source>
</evidence>
<dbReference type="Proteomes" id="UP000824139">
    <property type="component" value="Unassembled WGS sequence"/>
</dbReference>
<dbReference type="EMBL" id="DVJO01000178">
    <property type="protein sequence ID" value="HIS83573.1"/>
    <property type="molecule type" value="Genomic_DNA"/>
</dbReference>
<organism evidence="1 2">
    <name type="scientific">Candidatus Scatenecus faecavium</name>
    <dbReference type="NCBI Taxonomy" id="2840915"/>
    <lineage>
        <taxon>Bacteria</taxon>
        <taxon>Candidatus Scatenecus</taxon>
    </lineage>
</organism>
<protein>
    <recommendedName>
        <fullName evidence="3">Phosphoribosylglycinamide formyltransferase</fullName>
    </recommendedName>
</protein>
<reference evidence="1" key="2">
    <citation type="journal article" date="2021" name="PeerJ">
        <title>Extensive microbial diversity within the chicken gut microbiome revealed by metagenomics and culture.</title>
        <authorList>
            <person name="Gilroy R."/>
            <person name="Ravi A."/>
            <person name="Getino M."/>
            <person name="Pursley I."/>
            <person name="Horton D.L."/>
            <person name="Alikhan N.F."/>
            <person name="Baker D."/>
            <person name="Gharbi K."/>
            <person name="Hall N."/>
            <person name="Watson M."/>
            <person name="Adriaenssens E.M."/>
            <person name="Foster-Nyarko E."/>
            <person name="Jarju S."/>
            <person name="Secka A."/>
            <person name="Antonio M."/>
            <person name="Oren A."/>
            <person name="Chaudhuri R.R."/>
            <person name="La Ragione R."/>
            <person name="Hildebrand F."/>
            <person name="Pallen M.J."/>
        </authorList>
    </citation>
    <scope>NUCLEOTIDE SEQUENCE</scope>
    <source>
        <strain evidence="1">CHK152-2994</strain>
    </source>
</reference>
<proteinExistence type="predicted"/>
<dbReference type="AlphaFoldDB" id="A0A9D1K4X3"/>
<comment type="caution">
    <text evidence="1">The sequence shown here is derived from an EMBL/GenBank/DDBJ whole genome shotgun (WGS) entry which is preliminary data.</text>
</comment>
<evidence type="ECO:0008006" key="3">
    <source>
        <dbReference type="Google" id="ProtNLM"/>
    </source>
</evidence>
<reference evidence="1" key="1">
    <citation type="submission" date="2020-10" db="EMBL/GenBank/DDBJ databases">
        <authorList>
            <person name="Gilroy R."/>
        </authorList>
    </citation>
    <scope>NUCLEOTIDE SEQUENCE</scope>
    <source>
        <strain evidence="1">CHK152-2994</strain>
    </source>
</reference>
<accession>A0A9D1K4X3</accession>
<evidence type="ECO:0000313" key="1">
    <source>
        <dbReference type="EMBL" id="HIS83573.1"/>
    </source>
</evidence>
<name>A0A9D1K4X3_9BACT</name>
<gene>
    <name evidence="1" type="ORF">IAD41_08235</name>
</gene>